<comment type="similarity">
    <text evidence="1">Belongs to the transglycosylase Slt family.</text>
</comment>
<comment type="caution">
    <text evidence="5">The sequence shown here is derived from an EMBL/GenBank/DDBJ whole genome shotgun (WGS) entry which is preliminary data.</text>
</comment>
<evidence type="ECO:0000259" key="4">
    <source>
        <dbReference type="Pfam" id="PF11873"/>
    </source>
</evidence>
<evidence type="ECO:0000256" key="2">
    <source>
        <dbReference type="SAM" id="SignalP"/>
    </source>
</evidence>
<dbReference type="PANTHER" id="PTHR37423">
    <property type="entry name" value="SOLUBLE LYTIC MUREIN TRANSGLYCOSYLASE-RELATED"/>
    <property type="match status" value="1"/>
</dbReference>
<name>A0A432YTL4_9GAMM</name>
<feature type="domain" description="Murein transglycosylase-C N-terminal" evidence="4">
    <location>
        <begin position="70"/>
        <end position="128"/>
    </location>
</feature>
<dbReference type="InterPro" id="IPR008258">
    <property type="entry name" value="Transglycosylase_SLT_dom_1"/>
</dbReference>
<reference evidence="5 6" key="1">
    <citation type="journal article" date="2011" name="Front. Microbiol.">
        <title>Genomic signatures of strain selection and enhancement in Bacillus atrophaeus var. globigii, a historical biowarfare simulant.</title>
        <authorList>
            <person name="Gibbons H.S."/>
            <person name="Broomall S.M."/>
            <person name="McNew L.A."/>
            <person name="Daligault H."/>
            <person name="Chapman C."/>
            <person name="Bruce D."/>
            <person name="Karavis M."/>
            <person name="Krepps M."/>
            <person name="McGregor P.A."/>
            <person name="Hong C."/>
            <person name="Park K.H."/>
            <person name="Akmal A."/>
            <person name="Feldman A."/>
            <person name="Lin J.S."/>
            <person name="Chang W.E."/>
            <person name="Higgs B.W."/>
            <person name="Demirev P."/>
            <person name="Lindquist J."/>
            <person name="Liem A."/>
            <person name="Fochler E."/>
            <person name="Read T.D."/>
            <person name="Tapia R."/>
            <person name="Johnson S."/>
            <person name="Bishop-Lilly K.A."/>
            <person name="Detter C."/>
            <person name="Han C."/>
            <person name="Sozhamannan S."/>
            <person name="Rosenzweig C.N."/>
            <person name="Skowronski E.W."/>
        </authorList>
    </citation>
    <scope>NUCLEOTIDE SEQUENCE [LARGE SCALE GENOMIC DNA]</scope>
    <source>
        <strain evidence="5 6">TPS4-2</strain>
    </source>
</reference>
<dbReference type="Pfam" id="PF01464">
    <property type="entry name" value="SLT"/>
    <property type="match status" value="1"/>
</dbReference>
<dbReference type="CDD" id="cd16893">
    <property type="entry name" value="LT_MltC_MltE"/>
    <property type="match status" value="1"/>
</dbReference>
<gene>
    <name evidence="5" type="ORF">CWI73_05105</name>
</gene>
<dbReference type="Proteomes" id="UP000288361">
    <property type="component" value="Unassembled WGS sequence"/>
</dbReference>
<organism evidence="5 6">
    <name type="scientific">Idiomarina piscisalsi</name>
    <dbReference type="NCBI Taxonomy" id="1096243"/>
    <lineage>
        <taxon>Bacteria</taxon>
        <taxon>Pseudomonadati</taxon>
        <taxon>Pseudomonadota</taxon>
        <taxon>Gammaproteobacteria</taxon>
        <taxon>Alteromonadales</taxon>
        <taxon>Idiomarinaceae</taxon>
        <taxon>Idiomarina</taxon>
    </lineage>
</organism>
<dbReference type="SUPFAM" id="SSF53955">
    <property type="entry name" value="Lysozyme-like"/>
    <property type="match status" value="1"/>
</dbReference>
<feature type="domain" description="Transglycosylase SLT" evidence="3">
    <location>
        <begin position="216"/>
        <end position="335"/>
    </location>
</feature>
<feature type="chain" id="PRO_5019139809" evidence="2">
    <location>
        <begin position="31"/>
        <end position="384"/>
    </location>
</feature>
<dbReference type="InterPro" id="IPR000189">
    <property type="entry name" value="Transglyc_AS"/>
</dbReference>
<keyword evidence="2" id="KW-0732">Signal</keyword>
<feature type="signal peptide" evidence="2">
    <location>
        <begin position="1"/>
        <end position="30"/>
    </location>
</feature>
<dbReference type="PROSITE" id="PS00922">
    <property type="entry name" value="TRANSGLYCOSYLASE"/>
    <property type="match status" value="1"/>
</dbReference>
<dbReference type="GO" id="GO:0008933">
    <property type="term" value="F:peptidoglycan lytic transglycosylase activity"/>
    <property type="evidence" value="ECO:0007669"/>
    <property type="project" value="InterPro"/>
</dbReference>
<protein>
    <submittedName>
        <fullName evidence="5">Murein transglycosylase</fullName>
    </submittedName>
</protein>
<dbReference type="InterPro" id="IPR024570">
    <property type="entry name" value="Murein_transglycosylaseC_N"/>
</dbReference>
<sequence length="384" mass="43949">MLKNRRSGKMLKKPTIYLAIFSLSVFSTVAQDDAEFEQYLKEQQTEFQEFQDKREQEFQAFVERWREAEQAYRKEVAEKWDDAKLPDKKRWVEYSDDKSRRTIVDYENNTITVEVLDDSDDADVLNTAKAEVKRLNETSAQEAVESDPVLINAGMSVNSRSQKQPQRSESLLGRKVEAQDLSQQKVQRSGRRASVTIKMPDAAVSDRVKRVLPAAETYARQWGLPTELVIAVIHTESSFNPLARSHIPAFGLMQIVPTSAGKDITGFLHGQQRLLTPEYLFDPNRNIQAGSVYFHLLINRYFKDVRNTQSRFYMAIAAYNTGPGNVARAMTNTTSLTRASRVANQMSPKQVYEHLMTYLPASETKNYLTKVTEREAHYQKTLGL</sequence>
<dbReference type="EMBL" id="PIQA01000003">
    <property type="protein sequence ID" value="RUO66663.1"/>
    <property type="molecule type" value="Genomic_DNA"/>
</dbReference>
<evidence type="ECO:0000256" key="1">
    <source>
        <dbReference type="ARBA" id="ARBA00007734"/>
    </source>
</evidence>
<accession>A0A432YTL4</accession>
<proteinExistence type="inferred from homology"/>
<evidence type="ECO:0000259" key="3">
    <source>
        <dbReference type="Pfam" id="PF01464"/>
    </source>
</evidence>
<evidence type="ECO:0000313" key="5">
    <source>
        <dbReference type="EMBL" id="RUO66663.1"/>
    </source>
</evidence>
<dbReference type="GO" id="GO:0000270">
    <property type="term" value="P:peptidoglycan metabolic process"/>
    <property type="evidence" value="ECO:0007669"/>
    <property type="project" value="InterPro"/>
</dbReference>
<dbReference type="InterPro" id="IPR023346">
    <property type="entry name" value="Lysozyme-like_dom_sf"/>
</dbReference>
<evidence type="ECO:0000313" key="6">
    <source>
        <dbReference type="Proteomes" id="UP000288361"/>
    </source>
</evidence>
<dbReference type="AlphaFoldDB" id="A0A432YTL4"/>
<dbReference type="GO" id="GO:0016020">
    <property type="term" value="C:membrane"/>
    <property type="evidence" value="ECO:0007669"/>
    <property type="project" value="InterPro"/>
</dbReference>
<dbReference type="Pfam" id="PF11873">
    <property type="entry name" value="Mltc_N"/>
    <property type="match status" value="1"/>
</dbReference>
<dbReference type="PANTHER" id="PTHR37423:SF2">
    <property type="entry name" value="MEMBRANE-BOUND LYTIC MUREIN TRANSGLYCOSYLASE C"/>
    <property type="match status" value="1"/>
</dbReference>
<dbReference type="Gene3D" id="1.10.530.10">
    <property type="match status" value="1"/>
</dbReference>